<name>A0AAD5XPX2_9FUNG</name>
<feature type="region of interest" description="Disordered" evidence="1">
    <location>
        <begin position="119"/>
        <end position="160"/>
    </location>
</feature>
<organism evidence="2 3">
    <name type="scientific">Geranomyces variabilis</name>
    <dbReference type="NCBI Taxonomy" id="109894"/>
    <lineage>
        <taxon>Eukaryota</taxon>
        <taxon>Fungi</taxon>
        <taxon>Fungi incertae sedis</taxon>
        <taxon>Chytridiomycota</taxon>
        <taxon>Chytridiomycota incertae sedis</taxon>
        <taxon>Chytridiomycetes</taxon>
        <taxon>Spizellomycetales</taxon>
        <taxon>Powellomycetaceae</taxon>
        <taxon>Geranomyces</taxon>
    </lineage>
</organism>
<dbReference type="Proteomes" id="UP001212152">
    <property type="component" value="Unassembled WGS sequence"/>
</dbReference>
<evidence type="ECO:0000313" key="3">
    <source>
        <dbReference type="Proteomes" id="UP001212152"/>
    </source>
</evidence>
<dbReference type="EMBL" id="JADGJQ010000007">
    <property type="protein sequence ID" value="KAJ3183123.1"/>
    <property type="molecule type" value="Genomic_DNA"/>
</dbReference>
<feature type="compositionally biased region" description="Basic and acidic residues" evidence="1">
    <location>
        <begin position="119"/>
        <end position="130"/>
    </location>
</feature>
<evidence type="ECO:0000313" key="2">
    <source>
        <dbReference type="EMBL" id="KAJ3183123.1"/>
    </source>
</evidence>
<comment type="caution">
    <text evidence="2">The sequence shown here is derived from an EMBL/GenBank/DDBJ whole genome shotgun (WGS) entry which is preliminary data.</text>
</comment>
<feature type="region of interest" description="Disordered" evidence="1">
    <location>
        <begin position="183"/>
        <end position="253"/>
    </location>
</feature>
<proteinExistence type="predicted"/>
<gene>
    <name evidence="2" type="ORF">HDU87_007546</name>
</gene>
<protein>
    <submittedName>
        <fullName evidence="2">Uncharacterized protein</fullName>
    </submittedName>
</protein>
<keyword evidence="3" id="KW-1185">Reference proteome</keyword>
<accession>A0AAD5XPX2</accession>
<evidence type="ECO:0000256" key="1">
    <source>
        <dbReference type="SAM" id="MobiDB-lite"/>
    </source>
</evidence>
<dbReference type="AlphaFoldDB" id="A0AAD5XPX2"/>
<sequence length="411" mass="44578">MTASALVKSAVPESVFGTSPQLAMAAEFEHRSSAVHPRHKEQTHKHQEAGRHSAYPAYQHLYIATPSSLASYAATGGQEHGRSHRSKHFHHHFPTALLEAHDHQRRPLLEEGRYGRRELPAIKKNERASSAEEESLTNELPPCSSPGPSPSLEAPADRPEQTDWTKLDVLSNLCSAVLHDNCENSSDGEEHTVQADSPAVPAKSEVRAGSSEPDKREPGPSISTDDNAEESAGSGADAQTAAPSTKAAKEPPHLVPFEIPVISGSRGHRAGASAPSFASLFGPHPTLHSDQCSNSAGPQHSANYLATSPAAVPLLPTVYPELTHLHMHPAHPHLPLSFIDYRHHRGPAAGPPALYPHHVPHLQTSAFRRHWDYACEEGYEEATALMNRYTEVGDVDVDDPSENGRCAWIEF</sequence>
<reference evidence="2" key="1">
    <citation type="submission" date="2020-05" db="EMBL/GenBank/DDBJ databases">
        <title>Phylogenomic resolution of chytrid fungi.</title>
        <authorList>
            <person name="Stajich J.E."/>
            <person name="Amses K."/>
            <person name="Simmons R."/>
            <person name="Seto K."/>
            <person name="Myers J."/>
            <person name="Bonds A."/>
            <person name="Quandt C.A."/>
            <person name="Barry K."/>
            <person name="Liu P."/>
            <person name="Grigoriev I."/>
            <person name="Longcore J.E."/>
            <person name="James T.Y."/>
        </authorList>
    </citation>
    <scope>NUCLEOTIDE SEQUENCE</scope>
    <source>
        <strain evidence="2">JEL0379</strain>
    </source>
</reference>